<dbReference type="EMBL" id="CAUYUJ010019720">
    <property type="protein sequence ID" value="CAK0893178.1"/>
    <property type="molecule type" value="Genomic_DNA"/>
</dbReference>
<feature type="transmembrane region" description="Helical" evidence="1">
    <location>
        <begin position="12"/>
        <end position="30"/>
    </location>
</feature>
<keyword evidence="1" id="KW-0472">Membrane</keyword>
<comment type="caution">
    <text evidence="2">The sequence shown here is derived from an EMBL/GenBank/DDBJ whole genome shotgun (WGS) entry which is preliminary data.</text>
</comment>
<evidence type="ECO:0000313" key="2">
    <source>
        <dbReference type="EMBL" id="CAK0893178.1"/>
    </source>
</evidence>
<name>A0ABN9X1X0_9DINO</name>
<feature type="transmembrane region" description="Helical" evidence="1">
    <location>
        <begin position="106"/>
        <end position="129"/>
    </location>
</feature>
<sequence>EGSADCLPLRLSIFLFAGATFLSSLSYCLNTSGWDSAFRYFEGGYALASRVVLGWIQASGLLGGLLGVTGAWYVKVTELAMVRENGWNRLMYSIAMEGHCSQERDGFFICTGMALICFVYVTSCTGRYLDSMGQMPRHLLRVPKDLPSGSYCAVSGGERGPAPRAGQLPTQAEDYGFHADVERYMREKLDSIDLLRGRLSDR</sequence>
<evidence type="ECO:0000256" key="1">
    <source>
        <dbReference type="SAM" id="Phobius"/>
    </source>
</evidence>
<evidence type="ECO:0000313" key="3">
    <source>
        <dbReference type="Proteomes" id="UP001189429"/>
    </source>
</evidence>
<keyword evidence="3" id="KW-1185">Reference proteome</keyword>
<organism evidence="2 3">
    <name type="scientific">Prorocentrum cordatum</name>
    <dbReference type="NCBI Taxonomy" id="2364126"/>
    <lineage>
        <taxon>Eukaryota</taxon>
        <taxon>Sar</taxon>
        <taxon>Alveolata</taxon>
        <taxon>Dinophyceae</taxon>
        <taxon>Prorocentrales</taxon>
        <taxon>Prorocentraceae</taxon>
        <taxon>Prorocentrum</taxon>
    </lineage>
</organism>
<proteinExistence type="predicted"/>
<feature type="non-terminal residue" evidence="2">
    <location>
        <position position="1"/>
    </location>
</feature>
<dbReference type="Proteomes" id="UP001189429">
    <property type="component" value="Unassembled WGS sequence"/>
</dbReference>
<keyword evidence="1" id="KW-1133">Transmembrane helix</keyword>
<keyword evidence="1" id="KW-0812">Transmembrane</keyword>
<reference evidence="2" key="1">
    <citation type="submission" date="2023-10" db="EMBL/GenBank/DDBJ databases">
        <authorList>
            <person name="Chen Y."/>
            <person name="Shah S."/>
            <person name="Dougan E. K."/>
            <person name="Thang M."/>
            <person name="Chan C."/>
        </authorList>
    </citation>
    <scope>NUCLEOTIDE SEQUENCE [LARGE SCALE GENOMIC DNA]</scope>
</reference>
<accession>A0ABN9X1X0</accession>
<protein>
    <submittedName>
        <fullName evidence="2">Uncharacterized protein</fullName>
    </submittedName>
</protein>
<gene>
    <name evidence="2" type="ORF">PCOR1329_LOCUS72609</name>
</gene>
<feature type="transmembrane region" description="Helical" evidence="1">
    <location>
        <begin position="51"/>
        <end position="74"/>
    </location>
</feature>
<feature type="non-terminal residue" evidence="2">
    <location>
        <position position="202"/>
    </location>
</feature>